<feature type="region of interest" description="Disordered" evidence="1">
    <location>
        <begin position="232"/>
        <end position="256"/>
    </location>
</feature>
<comment type="caution">
    <text evidence="2">The sequence shown here is derived from an EMBL/GenBank/DDBJ whole genome shotgun (WGS) entry which is preliminary data.</text>
</comment>
<evidence type="ECO:0000313" key="3">
    <source>
        <dbReference type="Proteomes" id="UP000693970"/>
    </source>
</evidence>
<organism evidence="2 3">
    <name type="scientific">Nitzschia inconspicua</name>
    <dbReference type="NCBI Taxonomy" id="303405"/>
    <lineage>
        <taxon>Eukaryota</taxon>
        <taxon>Sar</taxon>
        <taxon>Stramenopiles</taxon>
        <taxon>Ochrophyta</taxon>
        <taxon>Bacillariophyta</taxon>
        <taxon>Bacillariophyceae</taxon>
        <taxon>Bacillariophycidae</taxon>
        <taxon>Bacillariales</taxon>
        <taxon>Bacillariaceae</taxon>
        <taxon>Nitzschia</taxon>
    </lineage>
</organism>
<gene>
    <name evidence="2" type="ORF">IV203_007454</name>
</gene>
<accession>A0A9K3KFL4</accession>
<reference evidence="2" key="2">
    <citation type="submission" date="2021-04" db="EMBL/GenBank/DDBJ databases">
        <authorList>
            <person name="Podell S."/>
        </authorList>
    </citation>
    <scope>NUCLEOTIDE SEQUENCE</scope>
    <source>
        <strain evidence="2">Hildebrandi</strain>
    </source>
</reference>
<dbReference type="Proteomes" id="UP000693970">
    <property type="component" value="Unassembled WGS sequence"/>
</dbReference>
<feature type="region of interest" description="Disordered" evidence="1">
    <location>
        <begin position="1"/>
        <end position="68"/>
    </location>
</feature>
<reference evidence="2" key="1">
    <citation type="journal article" date="2021" name="Sci. Rep.">
        <title>Diploid genomic architecture of Nitzschia inconspicua, an elite biomass production diatom.</title>
        <authorList>
            <person name="Oliver A."/>
            <person name="Podell S."/>
            <person name="Pinowska A."/>
            <person name="Traller J.C."/>
            <person name="Smith S.R."/>
            <person name="McClure R."/>
            <person name="Beliaev A."/>
            <person name="Bohutskyi P."/>
            <person name="Hill E.A."/>
            <person name="Rabines A."/>
            <person name="Zheng H."/>
            <person name="Allen L.Z."/>
            <person name="Kuo A."/>
            <person name="Grigoriev I.V."/>
            <person name="Allen A.E."/>
            <person name="Hazlebeck D."/>
            <person name="Allen E.E."/>
        </authorList>
    </citation>
    <scope>NUCLEOTIDE SEQUENCE</scope>
    <source>
        <strain evidence="2">Hildebrandi</strain>
    </source>
</reference>
<evidence type="ECO:0000256" key="1">
    <source>
        <dbReference type="SAM" id="MobiDB-lite"/>
    </source>
</evidence>
<dbReference type="EMBL" id="JAGRRH010000025">
    <property type="protein sequence ID" value="KAG7342361.1"/>
    <property type="molecule type" value="Genomic_DNA"/>
</dbReference>
<protein>
    <submittedName>
        <fullName evidence="2">Uncharacterized protein</fullName>
    </submittedName>
</protein>
<sequence length="288" mass="31669">MMIASSIGNEGDRWTVEDCGGSSSPMRTPLDDISFSTTSAWAPNGDEGSEVSSISDLEDEENDGIVRSNPAAKVVDAVPRSIFSRYWKDDLRRDNPAASSARHCSESNAQIAVLRSKIPPDQNAYQVFRIHRSRAQEQQSEEDSSLNTYERTLLAHEHQPSPPLPCSPPVSSLPPSPFESRPLWMSFFSGNDYCSEPHLLSAFGSNQTRATRSDTALIQTPKKSCLRKGRFAQTNPGKAANPCNNDDGPYTKSPSSASKVCFQPKIQVHVFQPPVEQWSPSGWSSFFG</sequence>
<name>A0A9K3KFL4_9STRA</name>
<evidence type="ECO:0000313" key="2">
    <source>
        <dbReference type="EMBL" id="KAG7342361.1"/>
    </source>
</evidence>
<dbReference type="AlphaFoldDB" id="A0A9K3KFL4"/>
<keyword evidence="3" id="KW-1185">Reference proteome</keyword>
<proteinExistence type="predicted"/>